<evidence type="ECO:0000256" key="7">
    <source>
        <dbReference type="SAM" id="SignalP"/>
    </source>
</evidence>
<dbReference type="PANTHER" id="PTHR42881">
    <property type="entry name" value="PROLYL ENDOPEPTIDASE"/>
    <property type="match status" value="1"/>
</dbReference>
<dbReference type="InterPro" id="IPR002470">
    <property type="entry name" value="Peptidase_S9A"/>
</dbReference>
<keyword evidence="11" id="KW-1185">Reference proteome</keyword>
<keyword evidence="6" id="KW-0720">Serine protease</keyword>
<comment type="similarity">
    <text evidence="2">Belongs to the peptidase S9A family.</text>
</comment>
<dbReference type="OrthoDB" id="9801421at2"/>
<dbReference type="Pfam" id="PF00326">
    <property type="entry name" value="Peptidase_S9"/>
    <property type="match status" value="1"/>
</dbReference>
<dbReference type="InterPro" id="IPR023302">
    <property type="entry name" value="Pept_S9A_N"/>
</dbReference>
<keyword evidence="4" id="KW-0645">Protease</keyword>
<protein>
    <recommendedName>
        <fullName evidence="3">prolyl oligopeptidase</fullName>
        <ecNumber evidence="3">3.4.21.26</ecNumber>
    </recommendedName>
</protein>
<dbReference type="AlphaFoldDB" id="A0A2A4B412"/>
<dbReference type="Proteomes" id="UP000218366">
    <property type="component" value="Unassembled WGS sequence"/>
</dbReference>
<feature type="domain" description="Peptidase S9A N-terminal" evidence="9">
    <location>
        <begin position="39"/>
        <end position="441"/>
    </location>
</feature>
<evidence type="ECO:0000259" key="8">
    <source>
        <dbReference type="Pfam" id="PF00326"/>
    </source>
</evidence>
<evidence type="ECO:0000313" key="11">
    <source>
        <dbReference type="Proteomes" id="UP000218366"/>
    </source>
</evidence>
<sequence length="718" mass="78890">MRVALLALPLLFAAPIHAADDPRPETRSTVAAPISYPATDKVPVTETLFGETVADPYRWLENDVRTDPKVAAWVAAQNQATDAYLATLPGRAAFKARLKQLFDYERVGVPEKKGGRYFYARNSGLQNQAVLYVRDSLNGEGRVLIDPNTWAKDGATALGEYEPSEDGRHLVYAIQDGGSDWRTVRVLDVATGRPLADELKWVKFSNLTWAKDGSGFFYSRFPAPDAAQQFQALNENQSVYFHKLGTAQADDRLVYATPETPKRGHSTQLSDDGRWLIVTTSEGTDNRYEVTLVDLADPAWKPRTLIRGLEHEWGYMGNQGTRFWWTTNKGAPRSKVVSMDIADAAPVTRDVVPEDSAVIESAGVVGGQIVLVYMVDAKSEVRRYDMEGRLLGKLALPGVGTVTGIRGEHDDAEAFYAFTSFNVPTTIYRLDMKSGTATPWATPKVAFDPSRYGVEQRFYTSKDGTRVPMFVVRRKDVTGPAPTMLWGYGGFNVSYTPAFSAARIAWLEQGGVFVLANIRGGGEYGKAWHDGGRLKNKQNVFDDFIAAGEYLIAQGITKKDGLAIQGGSNGGLLVGAVVNQRPDLFAAALPAVGVMDMLRFDRFTAGRYWVDDYGYPSKVEDFKVLRAYSPYHNVTAGKTYPAILATTADTDDRVVPGHTFKYTAQLQASDIGPKPHLVRIETRAGHGSGKPTDKVIEETADLYAFAAKWTGLEIKSGL</sequence>
<dbReference type="GO" id="GO:0004252">
    <property type="term" value="F:serine-type endopeptidase activity"/>
    <property type="evidence" value="ECO:0007669"/>
    <property type="project" value="UniProtKB-EC"/>
</dbReference>
<name>A0A2A4B412_9SPHN</name>
<gene>
    <name evidence="10" type="ORF">COC42_13370</name>
</gene>
<dbReference type="PROSITE" id="PS00708">
    <property type="entry name" value="PRO_ENDOPEP_SER"/>
    <property type="match status" value="1"/>
</dbReference>
<dbReference type="InterPro" id="IPR001375">
    <property type="entry name" value="Peptidase_S9_cat"/>
</dbReference>
<dbReference type="Pfam" id="PF02897">
    <property type="entry name" value="Peptidase_S9_N"/>
    <property type="match status" value="1"/>
</dbReference>
<feature type="chain" id="PRO_5013354142" description="prolyl oligopeptidase" evidence="7">
    <location>
        <begin position="19"/>
        <end position="718"/>
    </location>
</feature>
<evidence type="ECO:0000256" key="6">
    <source>
        <dbReference type="ARBA" id="ARBA00022825"/>
    </source>
</evidence>
<dbReference type="SUPFAM" id="SSF53474">
    <property type="entry name" value="alpha/beta-Hydrolases"/>
    <property type="match status" value="1"/>
</dbReference>
<keyword evidence="5" id="KW-0378">Hydrolase</keyword>
<dbReference type="FunFam" id="2.130.10.120:FF:000001">
    <property type="entry name" value="Prolyl endopeptidase"/>
    <property type="match status" value="1"/>
</dbReference>
<dbReference type="FunFam" id="3.40.50.1820:FF:000005">
    <property type="entry name" value="Prolyl endopeptidase"/>
    <property type="match status" value="1"/>
</dbReference>
<evidence type="ECO:0000256" key="1">
    <source>
        <dbReference type="ARBA" id="ARBA00001070"/>
    </source>
</evidence>
<evidence type="ECO:0000256" key="2">
    <source>
        <dbReference type="ARBA" id="ARBA00005228"/>
    </source>
</evidence>
<dbReference type="SUPFAM" id="SSF50993">
    <property type="entry name" value="Peptidase/esterase 'gauge' domain"/>
    <property type="match status" value="1"/>
</dbReference>
<dbReference type="RefSeq" id="WP_096343792.1">
    <property type="nucleotide sequence ID" value="NZ_NWMW01000002.1"/>
</dbReference>
<dbReference type="GO" id="GO:0070012">
    <property type="term" value="F:oligopeptidase activity"/>
    <property type="evidence" value="ECO:0007669"/>
    <property type="project" value="TreeGrafter"/>
</dbReference>
<evidence type="ECO:0000256" key="5">
    <source>
        <dbReference type="ARBA" id="ARBA00022801"/>
    </source>
</evidence>
<comment type="caution">
    <text evidence="10">The sequence shown here is derived from an EMBL/GenBank/DDBJ whole genome shotgun (WGS) entry which is preliminary data.</text>
</comment>
<evidence type="ECO:0000259" key="9">
    <source>
        <dbReference type="Pfam" id="PF02897"/>
    </source>
</evidence>
<dbReference type="EMBL" id="NWMW01000002">
    <property type="protein sequence ID" value="PCD02414.1"/>
    <property type="molecule type" value="Genomic_DNA"/>
</dbReference>
<dbReference type="EC" id="3.4.21.26" evidence="3"/>
<organism evidence="10 11">
    <name type="scientific">Sphingomonas spermidinifaciens</name>
    <dbReference type="NCBI Taxonomy" id="1141889"/>
    <lineage>
        <taxon>Bacteria</taxon>
        <taxon>Pseudomonadati</taxon>
        <taxon>Pseudomonadota</taxon>
        <taxon>Alphaproteobacteria</taxon>
        <taxon>Sphingomonadales</taxon>
        <taxon>Sphingomonadaceae</taxon>
        <taxon>Sphingomonas</taxon>
    </lineage>
</organism>
<dbReference type="PANTHER" id="PTHR42881:SF2">
    <property type="entry name" value="PROLYL ENDOPEPTIDASE"/>
    <property type="match status" value="1"/>
</dbReference>
<feature type="signal peptide" evidence="7">
    <location>
        <begin position="1"/>
        <end position="18"/>
    </location>
</feature>
<dbReference type="Gene3D" id="3.40.50.1820">
    <property type="entry name" value="alpha/beta hydrolase"/>
    <property type="match status" value="1"/>
</dbReference>
<dbReference type="InterPro" id="IPR002471">
    <property type="entry name" value="Pept_S9_AS"/>
</dbReference>
<reference evidence="10 11" key="1">
    <citation type="submission" date="2017-09" db="EMBL/GenBank/DDBJ databases">
        <title>Sphingomonas spermidinifaciens 9NM-10, whole genome shotgun sequence.</title>
        <authorList>
            <person name="Feng G."/>
            <person name="Zhu H."/>
        </authorList>
    </citation>
    <scope>NUCLEOTIDE SEQUENCE [LARGE SCALE GENOMIC DNA]</scope>
    <source>
        <strain evidence="10 11">9NM-10</strain>
    </source>
</reference>
<feature type="domain" description="Peptidase S9 prolyl oligopeptidase catalytic" evidence="8">
    <location>
        <begin position="498"/>
        <end position="711"/>
    </location>
</feature>
<evidence type="ECO:0000313" key="10">
    <source>
        <dbReference type="EMBL" id="PCD02414.1"/>
    </source>
</evidence>
<comment type="catalytic activity">
    <reaction evidence="1">
        <text>Hydrolysis of Pro-|-Xaa &gt;&gt; Ala-|-Xaa in oligopeptides.</text>
        <dbReference type="EC" id="3.4.21.26"/>
    </reaction>
</comment>
<dbReference type="GO" id="GO:0006508">
    <property type="term" value="P:proteolysis"/>
    <property type="evidence" value="ECO:0007669"/>
    <property type="project" value="UniProtKB-KW"/>
</dbReference>
<keyword evidence="7" id="KW-0732">Signal</keyword>
<dbReference type="Gene3D" id="2.130.10.120">
    <property type="entry name" value="Prolyl oligopeptidase, N-terminal domain"/>
    <property type="match status" value="1"/>
</dbReference>
<dbReference type="InterPro" id="IPR029058">
    <property type="entry name" value="AB_hydrolase_fold"/>
</dbReference>
<evidence type="ECO:0000256" key="4">
    <source>
        <dbReference type="ARBA" id="ARBA00022670"/>
    </source>
</evidence>
<accession>A0A2A4B412</accession>
<evidence type="ECO:0000256" key="3">
    <source>
        <dbReference type="ARBA" id="ARBA00011897"/>
    </source>
</evidence>
<dbReference type="InterPro" id="IPR051167">
    <property type="entry name" value="Prolyl_oligopep/macrocyclase"/>
</dbReference>
<dbReference type="PRINTS" id="PR00862">
    <property type="entry name" value="PROLIGOPTASE"/>
</dbReference>
<dbReference type="GO" id="GO:0005829">
    <property type="term" value="C:cytosol"/>
    <property type="evidence" value="ECO:0007669"/>
    <property type="project" value="TreeGrafter"/>
</dbReference>
<proteinExistence type="inferred from homology"/>